<name>A0ABU7MZE6_9ACTN</name>
<reference evidence="3 4" key="1">
    <citation type="submission" date="2024-01" db="EMBL/GenBank/DDBJ databases">
        <title>Draft genome sequence of Gordonia sp. PKS22-38.</title>
        <authorList>
            <person name="Suphannarot A."/>
            <person name="Mingma R."/>
        </authorList>
    </citation>
    <scope>NUCLEOTIDE SEQUENCE [LARGE SCALE GENOMIC DNA]</scope>
    <source>
        <strain evidence="3 4">PKS22-38</strain>
    </source>
</reference>
<evidence type="ECO:0000313" key="4">
    <source>
        <dbReference type="Proteomes" id="UP001335729"/>
    </source>
</evidence>
<evidence type="ECO:0000256" key="2">
    <source>
        <dbReference type="SAM" id="Phobius"/>
    </source>
</evidence>
<gene>
    <name evidence="3" type="ORF">V1Y59_21560</name>
</gene>
<keyword evidence="4" id="KW-1185">Reference proteome</keyword>
<feature type="transmembrane region" description="Helical" evidence="2">
    <location>
        <begin position="46"/>
        <end position="67"/>
    </location>
</feature>
<proteinExistence type="predicted"/>
<organism evidence="3 4">
    <name type="scientific">Gordonia prachuapensis</name>
    <dbReference type="NCBI Taxonomy" id="3115651"/>
    <lineage>
        <taxon>Bacteria</taxon>
        <taxon>Bacillati</taxon>
        <taxon>Actinomycetota</taxon>
        <taxon>Actinomycetes</taxon>
        <taxon>Mycobacteriales</taxon>
        <taxon>Gordoniaceae</taxon>
        <taxon>Gordonia</taxon>
    </lineage>
</organism>
<feature type="compositionally biased region" description="Basic and acidic residues" evidence="1">
    <location>
        <begin position="22"/>
        <end position="33"/>
    </location>
</feature>
<feature type="transmembrane region" description="Helical" evidence="2">
    <location>
        <begin position="79"/>
        <end position="97"/>
    </location>
</feature>
<dbReference type="RefSeq" id="WP_330507092.1">
    <property type="nucleotide sequence ID" value="NZ_JAZDUE010000023.1"/>
</dbReference>
<keyword evidence="2" id="KW-0812">Transmembrane</keyword>
<keyword evidence="2" id="KW-1133">Transmembrane helix</keyword>
<feature type="region of interest" description="Disordered" evidence="1">
    <location>
        <begin position="1"/>
        <end position="33"/>
    </location>
</feature>
<accession>A0ABU7MZE6</accession>
<keyword evidence="2" id="KW-0472">Membrane</keyword>
<feature type="transmembrane region" description="Helical" evidence="2">
    <location>
        <begin position="109"/>
        <end position="127"/>
    </location>
</feature>
<evidence type="ECO:0000256" key="1">
    <source>
        <dbReference type="SAM" id="MobiDB-lite"/>
    </source>
</evidence>
<evidence type="ECO:0000313" key="3">
    <source>
        <dbReference type="EMBL" id="MEE4025686.1"/>
    </source>
</evidence>
<evidence type="ECO:0008006" key="5">
    <source>
        <dbReference type="Google" id="ProtNLM"/>
    </source>
</evidence>
<protein>
    <recommendedName>
        <fullName evidence="5">Transmembrane protein</fullName>
    </recommendedName>
</protein>
<dbReference type="EMBL" id="JAZDUE010000023">
    <property type="protein sequence ID" value="MEE4025686.1"/>
    <property type="molecule type" value="Genomic_DNA"/>
</dbReference>
<sequence>MTENRSTPPPSAESGGGGATDRGPDRRVRRRDVEKRWDDPGAFRRAALYVVGVLAVAAVMVALYLSVGRESVIWASGPPAAFLLGGVGALVIAYRVYRRGGTWPIWQGAAWFLLALLLVALSFPLTAV</sequence>
<comment type="caution">
    <text evidence="3">The sequence shown here is derived from an EMBL/GenBank/DDBJ whole genome shotgun (WGS) entry which is preliminary data.</text>
</comment>
<dbReference type="Proteomes" id="UP001335729">
    <property type="component" value="Unassembled WGS sequence"/>
</dbReference>